<dbReference type="Gene3D" id="1.10.238.10">
    <property type="entry name" value="EF-hand"/>
    <property type="match status" value="2"/>
</dbReference>
<evidence type="ECO:0008006" key="6">
    <source>
        <dbReference type="Google" id="ProtNLM"/>
    </source>
</evidence>
<feature type="region of interest" description="Disordered" evidence="3">
    <location>
        <begin position="1"/>
        <end position="20"/>
    </location>
</feature>
<dbReference type="PANTHER" id="PTHR12085:SF3">
    <property type="entry name" value="SERINE_THREONINE-PROTEIN PHOSPHATASE 2A REGULATORY SUBUNIT B'' SUBUNIT GAMMA"/>
    <property type="match status" value="1"/>
</dbReference>
<reference evidence="4" key="1">
    <citation type="submission" date="2017-08" db="EMBL/GenBank/DDBJ databases">
        <authorList>
            <person name="Polle J.E."/>
            <person name="Barry K."/>
            <person name="Cushman J."/>
            <person name="Schmutz J."/>
            <person name="Tran D."/>
            <person name="Hathwaick L.T."/>
            <person name="Yim W.C."/>
            <person name="Jenkins J."/>
            <person name="Mckie-Krisberg Z.M."/>
            <person name="Prochnik S."/>
            <person name="Lindquist E."/>
            <person name="Dockter R.B."/>
            <person name="Adam C."/>
            <person name="Molina H."/>
            <person name="Bunkerborg J."/>
            <person name="Jin E."/>
            <person name="Buchheim M."/>
            <person name="Magnuson J."/>
        </authorList>
    </citation>
    <scope>NUCLEOTIDE SEQUENCE</scope>
    <source>
        <strain evidence="4">CCAP 19/18</strain>
    </source>
</reference>
<dbReference type="Proteomes" id="UP000815325">
    <property type="component" value="Unassembled WGS sequence"/>
</dbReference>
<protein>
    <recommendedName>
        <fullName evidence="6">Calmodulin</fullName>
    </recommendedName>
</protein>
<proteinExistence type="predicted"/>
<evidence type="ECO:0000313" key="4">
    <source>
        <dbReference type="EMBL" id="KAF5831937.1"/>
    </source>
</evidence>
<comment type="subcellular location">
    <subcellularLocation>
        <location evidence="1">Cytoplasm</location>
    </subcellularLocation>
</comment>
<evidence type="ECO:0000256" key="3">
    <source>
        <dbReference type="SAM" id="MobiDB-lite"/>
    </source>
</evidence>
<keyword evidence="5" id="KW-1185">Reference proteome</keyword>
<evidence type="ECO:0000256" key="2">
    <source>
        <dbReference type="ARBA" id="ARBA00022490"/>
    </source>
</evidence>
<organism evidence="4 5">
    <name type="scientific">Dunaliella salina</name>
    <name type="common">Green alga</name>
    <name type="synonym">Protococcus salinus</name>
    <dbReference type="NCBI Taxonomy" id="3046"/>
    <lineage>
        <taxon>Eukaryota</taxon>
        <taxon>Viridiplantae</taxon>
        <taxon>Chlorophyta</taxon>
        <taxon>core chlorophytes</taxon>
        <taxon>Chlorophyceae</taxon>
        <taxon>CS clade</taxon>
        <taxon>Chlamydomonadales</taxon>
        <taxon>Dunaliellaceae</taxon>
        <taxon>Dunaliella</taxon>
    </lineage>
</organism>
<dbReference type="CDD" id="cd21505">
    <property type="entry name" value="PPP2R3C"/>
    <property type="match status" value="1"/>
</dbReference>
<keyword evidence="2" id="KW-0963">Cytoplasm</keyword>
<name>A0ABQ7GBG1_DUNSA</name>
<dbReference type="SUPFAM" id="SSF47473">
    <property type="entry name" value="EF-hand"/>
    <property type="match status" value="2"/>
</dbReference>
<accession>A0ABQ7GBG1</accession>
<dbReference type="InterPro" id="IPR039865">
    <property type="entry name" value="PPP2R3C"/>
</dbReference>
<comment type="caution">
    <text evidence="4">The sequence shown here is derived from an EMBL/GenBank/DDBJ whole genome shotgun (WGS) entry which is preliminary data.</text>
</comment>
<dbReference type="PANTHER" id="PTHR12085">
    <property type="entry name" value="SERINE/THREONINE-PROTEIN PHOSPHATASE 2A REGULATORY SUBUNIT B'' SUBUNIT GAMMA"/>
    <property type="match status" value="1"/>
</dbReference>
<dbReference type="EMBL" id="MU069910">
    <property type="protein sequence ID" value="KAF5831937.1"/>
    <property type="molecule type" value="Genomic_DNA"/>
</dbReference>
<sequence length="470" mass="53567">MEVCSVRSKGAPPSTAHDGSIASALNRIESPPRLGLTSELERRALDEQTSTLLERYESNKQASSSSVIPTFFKPKPRPNSLANIIKSQARLRREQVKAESVLDETALEQLFYLLGQFAIADGDALKINYDGFSQVATRAREMLGSAVDAHFKASVFRRFAQDGDGCISVPSFAKYLSHRSTMQTMQLQLMLFDTDSTGTLSEYQLEEYFRSLVTECPLLQDVEASFVSHYCQIAARKLLFFHGHNSSVRVRDLLVSPLLQELMELKNPVLLDAQPTVLMSNWFSLQSTRRVHNTFLALDEDMNSMLSRSEFSQISNGTMSSLFIQRIFEQHVMRQRNPLSKRSYRDEMDLIAFTDFVLAWDHRSHTAAIKYFFPIIDLEGKGSVGPAEVYTFFREIHDMWVKMGEYADLAIYDVVDELIDMVKPKHPPEITPEDLAACGMHGTFFSVLSDVKQFFDYNYRENFMHQDEES</sequence>
<dbReference type="InterPro" id="IPR011992">
    <property type="entry name" value="EF-hand-dom_pair"/>
</dbReference>
<gene>
    <name evidence="4" type="ORF">DUNSADRAFT_12370</name>
</gene>
<evidence type="ECO:0000256" key="1">
    <source>
        <dbReference type="ARBA" id="ARBA00004496"/>
    </source>
</evidence>
<evidence type="ECO:0000313" key="5">
    <source>
        <dbReference type="Proteomes" id="UP000815325"/>
    </source>
</evidence>